<comment type="caution">
    <text evidence="1">The sequence shown here is derived from an EMBL/GenBank/DDBJ whole genome shotgun (WGS) entry which is preliminary data.</text>
</comment>
<sequence length="1245" mass="137146">MEKLKTLLVANRGEIAVRIIRTAKDLGIKTISIYTPADAASLHVSQADEAVLLPGSNSTAYTEGEEIIKIAKDKKADAIIPGYGFLSENADFARSVGEAGMAWVGPSPESIEGEDQMIGTSLKSNTYHNAAFGIKHIARELAEKAGVPIVPGTKGLVTSEEDALEESGKLGYPVMLKATAGGGGMGLVVCEKSEDVKEGFRMVQSRGQTLFKSGDLFIEKFYPASHHIEVQVFGNGQGNAIHFGERECSIQRRNQKVIEECPSPFVQRHDGLRARLCEAAVNLAKSQKYASAGTIECLVDDKTGDFFFLEMNTRLQVEHGITEMCYDIDLVELMLKQADAQLAGKGGLSEDYLSFLQPGAPRGHAIEARVYAENPIRDYAPAPGLLQKVEWHALEGSRIDTWVFTGSTISPNYDPLIAKVMNHAKSREASLKGMDLLLSRSRICGPPTNLDFLAAIIRDETFKAGSTITSFLKTFKYAPAAIDVISAGAQTLVEDLPGRPTVGKGIPHSGAIDPVALSIANMLVGNERGTEGLEITLSGPELRFLGPAVVALTGAPLEARLDDTDFPMWTRKHIKAGQRLKLGKLTGGGCRSYLAIYGGLPSVADYFQSKSTSALVAIGGYQGRALAPGDLLSIAKDIPQTLGGHPSVPEKLQPQYTQQWEIMAMPGPHEEGYLAPEDVEMLYGGEEWKVSHNASRSAVRFVPPRPPKWARKDGGEGGSHPSNLVEYGYPVGTLNWTGPNFGGFVSSTTTIRADWWKIGQIKAGHTMKYKRVSLEEALKLRQDLETYLDDLQVGIKKNDFASVKPLDQNYEPSGGFENPVLWSRDAERTKPQVRYRQGGDDFLLIEYGNENFDLNHRCRVTALEKRVRSRDAPSWLKQNLVNTVGCCTSLTLYYDGTKMDRAQLIKHLQMLEDDLGDLSKIKVPCRRFKLPLSFESKEQTEATKRYIETQRPQAPYLPDNLEFVAKNNAFTADQLKQNMLNGTLMAVVVGFFCGNTVSLPVDPRKRMSTPKTNPSRVFTPEGTFGWGGSCASIYPVDSPGGYQLIGRTIPCFDYLGYKSGFSIDKPWLYQDFDLLDFYRVSEDELNKQLALFRSGMYKFEWTEEEFDMADHNNFLAEVDSEVKEIRGKQRKVQEEMITAEKESLAKWREDMQKNKVDVSTVESLLADPAISSVDAPVDANVWKVQVEEGQEVKANDIIAILEAMKLEINVNAADDLGKAKVEKLLVQPGETVKAGERIALLKTES</sequence>
<proteinExistence type="predicted"/>
<dbReference type="Proteomes" id="UP001281147">
    <property type="component" value="Unassembled WGS sequence"/>
</dbReference>
<name>A0ACC3MDL2_9PEZI</name>
<accession>A0ACC3MDL2</accession>
<gene>
    <name evidence="1" type="ORF">LTR37_020056</name>
</gene>
<evidence type="ECO:0000313" key="2">
    <source>
        <dbReference type="Proteomes" id="UP001281147"/>
    </source>
</evidence>
<protein>
    <submittedName>
        <fullName evidence="1">Uncharacterized protein</fullName>
    </submittedName>
</protein>
<keyword evidence="2" id="KW-1185">Reference proteome</keyword>
<evidence type="ECO:0000313" key="1">
    <source>
        <dbReference type="EMBL" id="KAK3684655.1"/>
    </source>
</evidence>
<dbReference type="EMBL" id="JAUTXU010000332">
    <property type="protein sequence ID" value="KAK3684655.1"/>
    <property type="molecule type" value="Genomic_DNA"/>
</dbReference>
<reference evidence="1" key="1">
    <citation type="submission" date="2023-07" db="EMBL/GenBank/DDBJ databases">
        <title>Black Yeasts Isolated from many extreme environments.</title>
        <authorList>
            <person name="Coleine C."/>
            <person name="Stajich J.E."/>
            <person name="Selbmann L."/>
        </authorList>
    </citation>
    <scope>NUCLEOTIDE SEQUENCE</scope>
    <source>
        <strain evidence="1">CCFEE 5714</strain>
    </source>
</reference>
<organism evidence="1 2">
    <name type="scientific">Vermiconidia calcicola</name>
    <dbReference type="NCBI Taxonomy" id="1690605"/>
    <lineage>
        <taxon>Eukaryota</taxon>
        <taxon>Fungi</taxon>
        <taxon>Dikarya</taxon>
        <taxon>Ascomycota</taxon>
        <taxon>Pezizomycotina</taxon>
        <taxon>Dothideomycetes</taxon>
        <taxon>Dothideomycetidae</taxon>
        <taxon>Mycosphaerellales</taxon>
        <taxon>Extremaceae</taxon>
        <taxon>Vermiconidia</taxon>
    </lineage>
</organism>